<dbReference type="Proteomes" id="UP001066276">
    <property type="component" value="Chromosome 2_2"/>
</dbReference>
<feature type="non-terminal residue" evidence="1">
    <location>
        <position position="1"/>
    </location>
</feature>
<evidence type="ECO:0000313" key="2">
    <source>
        <dbReference type="Proteomes" id="UP001066276"/>
    </source>
</evidence>
<feature type="non-terminal residue" evidence="1">
    <location>
        <position position="98"/>
    </location>
</feature>
<keyword evidence="2" id="KW-1185">Reference proteome</keyword>
<dbReference type="AlphaFoldDB" id="A0AAV7UUX3"/>
<reference evidence="1" key="1">
    <citation type="journal article" date="2022" name="bioRxiv">
        <title>Sequencing and chromosome-scale assembly of the giantPleurodeles waltlgenome.</title>
        <authorList>
            <person name="Brown T."/>
            <person name="Elewa A."/>
            <person name="Iarovenko S."/>
            <person name="Subramanian E."/>
            <person name="Araus A.J."/>
            <person name="Petzold A."/>
            <person name="Susuki M."/>
            <person name="Suzuki K.-i.T."/>
            <person name="Hayashi T."/>
            <person name="Toyoda A."/>
            <person name="Oliveira C."/>
            <person name="Osipova E."/>
            <person name="Leigh N.D."/>
            <person name="Simon A."/>
            <person name="Yun M.H."/>
        </authorList>
    </citation>
    <scope>NUCLEOTIDE SEQUENCE</scope>
    <source>
        <strain evidence="1">20211129_DDA</strain>
        <tissue evidence="1">Liver</tissue>
    </source>
</reference>
<proteinExistence type="predicted"/>
<comment type="caution">
    <text evidence="1">The sequence shown here is derived from an EMBL/GenBank/DDBJ whole genome shotgun (WGS) entry which is preliminary data.</text>
</comment>
<dbReference type="EMBL" id="JANPWB010000004">
    <property type="protein sequence ID" value="KAJ1192372.1"/>
    <property type="molecule type" value="Genomic_DNA"/>
</dbReference>
<protein>
    <submittedName>
        <fullName evidence="1">Uncharacterized protein</fullName>
    </submittedName>
</protein>
<gene>
    <name evidence="1" type="ORF">NDU88_001679</name>
</gene>
<sequence length="98" mass="11476">HPTYMSKFGFSPILHQHLKRNYNRADIEFPCMLLMFESCIHMSYCVIVGSTEILVQSLAVQRSCSVRRRPHDPWKEIVCVIGEELIIEELQTIKMHES</sequence>
<name>A0AAV7UUX3_PLEWA</name>
<organism evidence="1 2">
    <name type="scientific">Pleurodeles waltl</name>
    <name type="common">Iberian ribbed newt</name>
    <dbReference type="NCBI Taxonomy" id="8319"/>
    <lineage>
        <taxon>Eukaryota</taxon>
        <taxon>Metazoa</taxon>
        <taxon>Chordata</taxon>
        <taxon>Craniata</taxon>
        <taxon>Vertebrata</taxon>
        <taxon>Euteleostomi</taxon>
        <taxon>Amphibia</taxon>
        <taxon>Batrachia</taxon>
        <taxon>Caudata</taxon>
        <taxon>Salamandroidea</taxon>
        <taxon>Salamandridae</taxon>
        <taxon>Pleurodelinae</taxon>
        <taxon>Pleurodeles</taxon>
    </lineage>
</organism>
<accession>A0AAV7UUX3</accession>
<evidence type="ECO:0000313" key="1">
    <source>
        <dbReference type="EMBL" id="KAJ1192372.1"/>
    </source>
</evidence>